<sequence length="100" mass="11330">MSEITVSDETKIALVAIGVLLVFGYFFVLPRLRRRRHSHPAIAVKARKVQQDTSKADDWVVVCQNCSARNPVGYRYCHNCINRLPSAVRKSGDDDRISDQ</sequence>
<gene>
    <name evidence="3" type="ordered locus">HVO_A0035A</name>
</gene>
<dbReference type="Proteomes" id="UP000008243">
    <property type="component" value="Plasmid pHV4"/>
</dbReference>
<reference evidence="3 4" key="1">
    <citation type="journal article" date="2010" name="PLoS ONE">
        <title>The complete genome sequence of Haloferax volcanii DS2, a model archaeon.</title>
        <authorList>
            <person name="Hartman A.L."/>
            <person name="Norais C."/>
            <person name="Badger J.H."/>
            <person name="Delmas S."/>
            <person name="Haldenby S."/>
            <person name="Madupu R."/>
            <person name="Robinson J."/>
            <person name="Khouri H."/>
            <person name="Ren Q."/>
            <person name="Lowe T.M."/>
            <person name="Maupin-Furlow J."/>
            <person name="Pohlschroder M."/>
            <person name="Daniels C."/>
            <person name="Pfeiffer F."/>
            <person name="Allers T."/>
            <person name="Eisen J.A."/>
        </authorList>
    </citation>
    <scope>NUCLEOTIDE SEQUENCE [LARGE SCALE GENOMIC DNA]</scope>
    <source>
        <strain evidence="4">ATCC 29605 / DSM 3757 / JCM 8879 / NBRC 14742 / NCIMB 2012 / VKM B-1768 / DS2</strain>
    </source>
</reference>
<dbReference type="EMBL" id="CP001955">
    <property type="protein sequence ID" value="AOP12800.1"/>
    <property type="molecule type" value="Genomic_DNA"/>
</dbReference>
<feature type="domain" description="DUF7577" evidence="2">
    <location>
        <begin position="59"/>
        <end position="85"/>
    </location>
</feature>
<evidence type="ECO:0000256" key="1">
    <source>
        <dbReference type="SAM" id="Phobius"/>
    </source>
</evidence>
<keyword evidence="1" id="KW-1133">Transmembrane helix</keyword>
<keyword evidence="3" id="KW-0614">Plasmid</keyword>
<organism evidence="3 4">
    <name type="scientific">Haloferax volcanii (strain ATCC 29605 / DSM 3757 / JCM 8879 / NBRC 14742 / NCIMB 2012 / VKM B-1768 / DS2)</name>
    <name type="common">Halobacterium volcanii</name>
    <dbReference type="NCBI Taxonomy" id="309800"/>
    <lineage>
        <taxon>Archaea</taxon>
        <taxon>Methanobacteriati</taxon>
        <taxon>Methanobacteriota</taxon>
        <taxon>Stenosarchaea group</taxon>
        <taxon>Halobacteria</taxon>
        <taxon>Halobacteriales</taxon>
        <taxon>Haloferacaceae</taxon>
        <taxon>Haloferax</taxon>
    </lineage>
</organism>
<geneLocation type="plasmid" evidence="3 4">
    <name>pHV4</name>
</geneLocation>
<dbReference type="KEGG" id="hvo:HVO_A0035A"/>
<dbReference type="InterPro" id="IPR055999">
    <property type="entry name" value="DUF7577"/>
</dbReference>
<accession>A0A1C9J6S7</accession>
<evidence type="ECO:0000259" key="2">
    <source>
        <dbReference type="Pfam" id="PF24463"/>
    </source>
</evidence>
<protein>
    <recommendedName>
        <fullName evidence="2">DUF7577 domain-containing protein</fullName>
    </recommendedName>
</protein>
<keyword evidence="1" id="KW-0472">Membrane</keyword>
<evidence type="ECO:0000313" key="3">
    <source>
        <dbReference type="EMBL" id="AOP12800.1"/>
    </source>
</evidence>
<keyword evidence="1" id="KW-0812">Transmembrane</keyword>
<name>A0A1C9J6S7_HALVD</name>
<dbReference type="Pfam" id="PF24463">
    <property type="entry name" value="DUF7577"/>
    <property type="match status" value="1"/>
</dbReference>
<proteinExistence type="predicted"/>
<feature type="transmembrane region" description="Helical" evidence="1">
    <location>
        <begin position="12"/>
        <end position="29"/>
    </location>
</feature>
<dbReference type="EnsemblBacteria" id="AOP12800">
    <property type="protein sequence ID" value="AOP12800"/>
    <property type="gene ID" value="HVO_A0035A"/>
</dbReference>
<evidence type="ECO:0000313" key="4">
    <source>
        <dbReference type="Proteomes" id="UP000008243"/>
    </source>
</evidence>
<dbReference type="AlphaFoldDB" id="A0A1C9J6S7"/>
<keyword evidence="4" id="KW-1185">Reference proteome</keyword>